<proteinExistence type="predicted"/>
<sequence length="174" mass="17869">MDPSHSTPSHAHGHHQNPSSSDLMASAKLVAEAAKSTFSHESDKIDRARVAGAASDLLDAACHYGKLEEKSFGKYVEKAEDYLRQYGSSHPSAATAAAGGHHPAPQHAGAPAAAAAAPHHSSAHSGGEEHSGSGGHGDYLKMAQGFLNSGGKEHSGSGGGYGDYMKMAQGFLKK</sequence>
<protein>
    <submittedName>
        <fullName evidence="3">Nodulin-related protein 1-like</fullName>
    </submittedName>
</protein>
<dbReference type="PANTHER" id="PTHR35098:SF1">
    <property type="entry name" value="NODULIN-RELATED PROTEIN 2"/>
    <property type="match status" value="1"/>
</dbReference>
<reference evidence="3" key="1">
    <citation type="submission" date="2025-08" db="UniProtKB">
        <authorList>
            <consortium name="RefSeq"/>
        </authorList>
    </citation>
    <scope>IDENTIFICATION</scope>
    <source>
        <tissue evidence="3">Leaf</tissue>
    </source>
</reference>
<evidence type="ECO:0000313" key="3">
    <source>
        <dbReference type="RefSeq" id="XP_048136003.1"/>
    </source>
</evidence>
<feature type="compositionally biased region" description="Low complexity" evidence="1">
    <location>
        <begin position="90"/>
        <end position="125"/>
    </location>
</feature>
<dbReference type="RefSeq" id="XP_048136003.1">
    <property type="nucleotide sequence ID" value="XM_048280046.1"/>
</dbReference>
<evidence type="ECO:0000256" key="1">
    <source>
        <dbReference type="SAM" id="MobiDB-lite"/>
    </source>
</evidence>
<dbReference type="GeneID" id="115756258"/>
<evidence type="ECO:0000313" key="2">
    <source>
        <dbReference type="Proteomes" id="UP000827889"/>
    </source>
</evidence>
<gene>
    <name evidence="3" type="primary">LOC115756258</name>
</gene>
<organism evidence="2 3">
    <name type="scientific">Rhodamnia argentea</name>
    <dbReference type="NCBI Taxonomy" id="178133"/>
    <lineage>
        <taxon>Eukaryota</taxon>
        <taxon>Viridiplantae</taxon>
        <taxon>Streptophyta</taxon>
        <taxon>Embryophyta</taxon>
        <taxon>Tracheophyta</taxon>
        <taxon>Spermatophyta</taxon>
        <taxon>Magnoliopsida</taxon>
        <taxon>eudicotyledons</taxon>
        <taxon>Gunneridae</taxon>
        <taxon>Pentapetalae</taxon>
        <taxon>rosids</taxon>
        <taxon>malvids</taxon>
        <taxon>Myrtales</taxon>
        <taxon>Myrtaceae</taxon>
        <taxon>Myrtoideae</taxon>
        <taxon>Myrteae</taxon>
        <taxon>Australasian group</taxon>
        <taxon>Rhodamnia</taxon>
    </lineage>
</organism>
<dbReference type="PANTHER" id="PTHR35098">
    <property type="entry name" value="EXPRESSED PROTEIN"/>
    <property type="match status" value="1"/>
</dbReference>
<feature type="region of interest" description="Disordered" evidence="1">
    <location>
        <begin position="90"/>
        <end position="140"/>
    </location>
</feature>
<name>A0ABM3HHD1_9MYRT</name>
<accession>A0ABM3HHD1</accession>
<keyword evidence="2" id="KW-1185">Reference proteome</keyword>
<feature type="region of interest" description="Disordered" evidence="1">
    <location>
        <begin position="1"/>
        <end position="27"/>
    </location>
</feature>
<dbReference type="Proteomes" id="UP000827889">
    <property type="component" value="Chromosome 6"/>
</dbReference>
<dbReference type="InterPro" id="IPR040294">
    <property type="entry name" value="Nodulin-rel_1/2"/>
</dbReference>